<dbReference type="EMBL" id="JAPUFD010000003">
    <property type="protein sequence ID" value="MDI1486402.1"/>
    <property type="molecule type" value="Genomic_DNA"/>
</dbReference>
<evidence type="ECO:0000256" key="3">
    <source>
        <dbReference type="ARBA" id="ARBA00009138"/>
    </source>
</evidence>
<evidence type="ECO:0000256" key="5">
    <source>
        <dbReference type="ARBA" id="ARBA00022884"/>
    </source>
</evidence>
<comment type="caution">
    <text evidence="9">The sequence shown here is derived from an EMBL/GenBank/DDBJ whole genome shotgun (WGS) entry which is preliminary data.</text>
</comment>
<reference evidence="9" key="1">
    <citation type="journal article" date="2023" name="Genome Biol. Evol.">
        <title>First Whole Genome Sequence and Flow Cytometry Genome Size Data for the Lichen-Forming Fungus Ramalina farinacea (Ascomycota).</title>
        <authorList>
            <person name="Llewellyn T."/>
            <person name="Mian S."/>
            <person name="Hill R."/>
            <person name="Leitch I.J."/>
            <person name="Gaya E."/>
        </authorList>
    </citation>
    <scope>NUCLEOTIDE SEQUENCE</scope>
    <source>
        <strain evidence="9">LIQ254RAFAR</strain>
    </source>
</reference>
<organism evidence="9 10">
    <name type="scientific">Ramalina farinacea</name>
    <dbReference type="NCBI Taxonomy" id="258253"/>
    <lineage>
        <taxon>Eukaryota</taxon>
        <taxon>Fungi</taxon>
        <taxon>Dikarya</taxon>
        <taxon>Ascomycota</taxon>
        <taxon>Pezizomycotina</taxon>
        <taxon>Lecanoromycetes</taxon>
        <taxon>OSLEUM clade</taxon>
        <taxon>Lecanoromycetidae</taxon>
        <taxon>Lecanorales</taxon>
        <taxon>Lecanorineae</taxon>
        <taxon>Ramalinaceae</taxon>
        <taxon>Ramalina</taxon>
    </lineage>
</organism>
<feature type="compositionally biased region" description="Polar residues" evidence="7">
    <location>
        <begin position="288"/>
        <end position="325"/>
    </location>
</feature>
<evidence type="ECO:0000256" key="4">
    <source>
        <dbReference type="ARBA" id="ARBA00022490"/>
    </source>
</evidence>
<keyword evidence="10" id="KW-1185">Reference proteome</keyword>
<feature type="compositionally biased region" description="Polar residues" evidence="7">
    <location>
        <begin position="1"/>
        <end position="11"/>
    </location>
</feature>
<proteinExistence type="inferred from homology"/>
<evidence type="ECO:0000259" key="8">
    <source>
        <dbReference type="Pfam" id="PF09770"/>
    </source>
</evidence>
<comment type="similarity">
    <text evidence="3">Belongs to the PAT1 family.</text>
</comment>
<accession>A0AA43QH35</accession>
<sequence>MSSLRGNSHPSQAPGFGIPQDAFASISLNRNYDEDDGIDFEDTYDGLGDQLDEADDDMNEATFGDGGGGSGAGAGAGGTGQSIGKDFDFFGSTNKVSDAFDEEGMRFQRNQGYTSAKNTTMNTAPAAAAPKPYRTGYEGYKNASHIPDLQVDPSLWGASPASQPQPMMPSAAPPSQTFALNSQKKMMSLEEVEAAMRAQPKKPTPGPAQETQFQRPQIQSQSPPLRMQPAPEVTGPPAHRYQMLQQEQPSYPQSGAPSSSRSRVMPQASHQAERRPMESRVELPAQGNFPSQSNQVPQILQRAQPSDAQQIPQHHTSQAPRQILQNPKRHSEQLDQGQMYRPDPGHQLQNPPTRGPPGAPGPLPIITHPSQLAALSDDQRDAIMAAEARRAKRNHKIYQLSKGNGLMTPQDKNFITRIQLQQLMTATGNVNEPDPDVSLAEDFYYQVYNQIEHRPRQTPHQPLSNFAQTYLFQTGGRHGGMNRRHNRGDNHMHRMQQQVQRAVEAAKAKPKNKQLVIEGSLGKISFSNAKTPKPLLNLKGSEKLPQAALSTTDRKAILKNIEAVYTSLMKLEDHDRRVPQQPRNAQDPSSFDAPYQEWQQHFQRLNERLWLDLKVWEPIIAESTAMHPFIAFLSYPKGKKAIPRIWAHIDSQQRLTILTIIMVKLDTLDVIRYAQPQLAASQSRSIAREQVDLFLHAVMPSLFSYVTEAPLSTIIGLVSLVMDRVNVPAVARSQVGLEILTMLLSQAEIIHKAEATSKPEWASWLEMYNRLFDTVEPLLTDIFPASVSAGKDIYAWQFLATMGTGANPEQQQRLVLAVKDRVMDTVRQAKTLPPEMALQKRGNVNLFMQAIGLDVDLLDG</sequence>
<dbReference type="InterPro" id="IPR019167">
    <property type="entry name" value="PAT1_dom"/>
</dbReference>
<dbReference type="GO" id="GO:0033962">
    <property type="term" value="P:P-body assembly"/>
    <property type="evidence" value="ECO:0007669"/>
    <property type="project" value="TreeGrafter"/>
</dbReference>
<dbReference type="InterPro" id="IPR039900">
    <property type="entry name" value="Pat1-like"/>
</dbReference>
<dbReference type="PANTHER" id="PTHR21551:SF0">
    <property type="entry name" value="PROTEIN ASSOCIATED WITH TOPO II RELATED-1, ISOFORM A"/>
    <property type="match status" value="1"/>
</dbReference>
<feature type="region of interest" description="Disordered" evidence="7">
    <location>
        <begin position="27"/>
        <end position="83"/>
    </location>
</feature>
<feature type="compositionally biased region" description="Polar residues" evidence="7">
    <location>
        <begin position="243"/>
        <end position="262"/>
    </location>
</feature>
<keyword evidence="5" id="KW-0694">RNA-binding</keyword>
<evidence type="ECO:0000256" key="1">
    <source>
        <dbReference type="ARBA" id="ARBA00004123"/>
    </source>
</evidence>
<keyword evidence="4" id="KW-0963">Cytoplasm</keyword>
<keyword evidence="6" id="KW-0539">Nucleus</keyword>
<name>A0AA43QH35_9LECA</name>
<protein>
    <submittedName>
        <fullName evidence="9">DNA topoisomerase 2-associated protein pat1</fullName>
    </submittedName>
</protein>
<dbReference type="PANTHER" id="PTHR21551">
    <property type="entry name" value="TOPOISOMERASE II-ASSOCIATED PROTEIN PAT1"/>
    <property type="match status" value="1"/>
</dbReference>
<feature type="compositionally biased region" description="Low complexity" evidence="7">
    <location>
        <begin position="158"/>
        <end position="176"/>
    </location>
</feature>
<evidence type="ECO:0000313" key="10">
    <source>
        <dbReference type="Proteomes" id="UP001161017"/>
    </source>
</evidence>
<dbReference type="GO" id="GO:0000290">
    <property type="term" value="P:deadenylation-dependent decapping of nuclear-transcribed mRNA"/>
    <property type="evidence" value="ECO:0007669"/>
    <property type="project" value="InterPro"/>
</dbReference>
<feature type="compositionally biased region" description="Basic and acidic residues" evidence="7">
    <location>
        <begin position="271"/>
        <end position="281"/>
    </location>
</feature>
<feature type="compositionally biased region" description="Gly residues" evidence="7">
    <location>
        <begin position="64"/>
        <end position="81"/>
    </location>
</feature>
<dbReference type="Proteomes" id="UP001161017">
    <property type="component" value="Unassembled WGS sequence"/>
</dbReference>
<feature type="compositionally biased region" description="Polar residues" evidence="7">
    <location>
        <begin position="209"/>
        <end position="223"/>
    </location>
</feature>
<feature type="domain" description="mRNA decay factor PAT1" evidence="8">
    <location>
        <begin position="5"/>
        <end position="856"/>
    </location>
</feature>
<feature type="region of interest" description="Disordered" evidence="7">
    <location>
        <begin position="573"/>
        <end position="592"/>
    </location>
</feature>
<gene>
    <name evidence="9" type="primary">PAT1</name>
    <name evidence="9" type="ORF">OHK93_005630</name>
</gene>
<feature type="region of interest" description="Disordered" evidence="7">
    <location>
        <begin position="1"/>
        <end position="20"/>
    </location>
</feature>
<dbReference type="GO" id="GO:0005634">
    <property type="term" value="C:nucleus"/>
    <property type="evidence" value="ECO:0007669"/>
    <property type="project" value="UniProtKB-SubCell"/>
</dbReference>
<feature type="compositionally biased region" description="Acidic residues" evidence="7">
    <location>
        <begin position="33"/>
        <end position="59"/>
    </location>
</feature>
<evidence type="ECO:0000256" key="7">
    <source>
        <dbReference type="SAM" id="MobiDB-lite"/>
    </source>
</evidence>
<dbReference type="Pfam" id="PF09770">
    <property type="entry name" value="PAT1"/>
    <property type="match status" value="1"/>
</dbReference>
<evidence type="ECO:0000256" key="2">
    <source>
        <dbReference type="ARBA" id="ARBA00004201"/>
    </source>
</evidence>
<comment type="subcellular location">
    <subcellularLocation>
        <location evidence="2">Cytoplasm</location>
        <location evidence="2">P-body</location>
    </subcellularLocation>
    <subcellularLocation>
        <location evidence="1">Nucleus</location>
    </subcellularLocation>
</comment>
<feature type="region of interest" description="Disordered" evidence="7">
    <location>
        <begin position="151"/>
        <end position="364"/>
    </location>
</feature>
<dbReference type="AlphaFoldDB" id="A0AA43QH35"/>
<dbReference type="GO" id="GO:0000932">
    <property type="term" value="C:P-body"/>
    <property type="evidence" value="ECO:0007669"/>
    <property type="project" value="UniProtKB-SubCell"/>
</dbReference>
<evidence type="ECO:0000313" key="9">
    <source>
        <dbReference type="EMBL" id="MDI1486402.1"/>
    </source>
</evidence>
<feature type="compositionally biased region" description="Pro residues" evidence="7">
    <location>
        <begin position="353"/>
        <end position="363"/>
    </location>
</feature>
<evidence type="ECO:0000256" key="6">
    <source>
        <dbReference type="ARBA" id="ARBA00023242"/>
    </source>
</evidence>
<dbReference type="GO" id="GO:0003723">
    <property type="term" value="F:RNA binding"/>
    <property type="evidence" value="ECO:0007669"/>
    <property type="project" value="UniProtKB-KW"/>
</dbReference>